<evidence type="ECO:0000313" key="2">
    <source>
        <dbReference type="EMBL" id="KAH3890787.1"/>
    </source>
</evidence>
<reference evidence="2" key="2">
    <citation type="submission" date="2020-11" db="EMBL/GenBank/DDBJ databases">
        <authorList>
            <person name="McCartney M.A."/>
            <person name="Auch B."/>
            <person name="Kono T."/>
            <person name="Mallez S."/>
            <person name="Becker A."/>
            <person name="Gohl D.M."/>
            <person name="Silverstein K.A.T."/>
            <person name="Koren S."/>
            <person name="Bechman K.B."/>
            <person name="Herman A."/>
            <person name="Abrahante J.E."/>
            <person name="Garbe J."/>
        </authorList>
    </citation>
    <scope>NUCLEOTIDE SEQUENCE</scope>
    <source>
        <strain evidence="2">Duluth1</strain>
        <tissue evidence="2">Whole animal</tissue>
    </source>
</reference>
<feature type="compositionally biased region" description="Basic and acidic residues" evidence="1">
    <location>
        <begin position="1"/>
        <end position="33"/>
    </location>
</feature>
<keyword evidence="3" id="KW-1185">Reference proteome</keyword>
<evidence type="ECO:0000313" key="3">
    <source>
        <dbReference type="Proteomes" id="UP000828390"/>
    </source>
</evidence>
<name>A0A9D4NCK6_DREPO</name>
<dbReference type="AlphaFoldDB" id="A0A9D4NCK6"/>
<organism evidence="2 3">
    <name type="scientific">Dreissena polymorpha</name>
    <name type="common">Zebra mussel</name>
    <name type="synonym">Mytilus polymorpha</name>
    <dbReference type="NCBI Taxonomy" id="45954"/>
    <lineage>
        <taxon>Eukaryota</taxon>
        <taxon>Metazoa</taxon>
        <taxon>Spiralia</taxon>
        <taxon>Lophotrochozoa</taxon>
        <taxon>Mollusca</taxon>
        <taxon>Bivalvia</taxon>
        <taxon>Autobranchia</taxon>
        <taxon>Heteroconchia</taxon>
        <taxon>Euheterodonta</taxon>
        <taxon>Imparidentia</taxon>
        <taxon>Neoheterodontei</taxon>
        <taxon>Myida</taxon>
        <taxon>Dreissenoidea</taxon>
        <taxon>Dreissenidae</taxon>
        <taxon>Dreissena</taxon>
    </lineage>
</organism>
<accession>A0A9D4NCK6</accession>
<gene>
    <name evidence="2" type="ORF">DPMN_014875</name>
</gene>
<reference evidence="2" key="1">
    <citation type="journal article" date="2019" name="bioRxiv">
        <title>The Genome of the Zebra Mussel, Dreissena polymorpha: A Resource for Invasive Species Research.</title>
        <authorList>
            <person name="McCartney M.A."/>
            <person name="Auch B."/>
            <person name="Kono T."/>
            <person name="Mallez S."/>
            <person name="Zhang Y."/>
            <person name="Obille A."/>
            <person name="Becker A."/>
            <person name="Abrahante J.E."/>
            <person name="Garbe J."/>
            <person name="Badalamenti J.P."/>
            <person name="Herman A."/>
            <person name="Mangelson H."/>
            <person name="Liachko I."/>
            <person name="Sullivan S."/>
            <person name="Sone E.D."/>
            <person name="Koren S."/>
            <person name="Silverstein K.A.T."/>
            <person name="Beckman K.B."/>
            <person name="Gohl D.M."/>
        </authorList>
    </citation>
    <scope>NUCLEOTIDE SEQUENCE</scope>
    <source>
        <strain evidence="2">Duluth1</strain>
        <tissue evidence="2">Whole animal</tissue>
    </source>
</reference>
<sequence length="54" mass="6445">MSPHVTDRKTLQHTLREHVTSGDRMNDMKERTRQHTLQKHVTICDKMNHLTIHT</sequence>
<dbReference type="Proteomes" id="UP000828390">
    <property type="component" value="Unassembled WGS sequence"/>
</dbReference>
<comment type="caution">
    <text evidence="2">The sequence shown here is derived from an EMBL/GenBank/DDBJ whole genome shotgun (WGS) entry which is preliminary data.</text>
</comment>
<proteinExistence type="predicted"/>
<feature type="region of interest" description="Disordered" evidence="1">
    <location>
        <begin position="1"/>
        <end position="36"/>
    </location>
</feature>
<evidence type="ECO:0000256" key="1">
    <source>
        <dbReference type="SAM" id="MobiDB-lite"/>
    </source>
</evidence>
<protein>
    <submittedName>
        <fullName evidence="2">Uncharacterized protein</fullName>
    </submittedName>
</protein>
<dbReference type="EMBL" id="JAIWYP010000001">
    <property type="protein sequence ID" value="KAH3890787.1"/>
    <property type="molecule type" value="Genomic_DNA"/>
</dbReference>